<reference evidence="3" key="1">
    <citation type="submission" date="2022-11" db="UniProtKB">
        <authorList>
            <consortium name="WormBaseParasite"/>
        </authorList>
    </citation>
    <scope>IDENTIFICATION</scope>
</reference>
<dbReference type="Proteomes" id="UP000887565">
    <property type="component" value="Unplaced"/>
</dbReference>
<keyword evidence="2" id="KW-1185">Reference proteome</keyword>
<organism evidence="2 3">
    <name type="scientific">Romanomermis culicivorax</name>
    <name type="common">Nematode worm</name>
    <dbReference type="NCBI Taxonomy" id="13658"/>
    <lineage>
        <taxon>Eukaryota</taxon>
        <taxon>Metazoa</taxon>
        <taxon>Ecdysozoa</taxon>
        <taxon>Nematoda</taxon>
        <taxon>Enoplea</taxon>
        <taxon>Dorylaimia</taxon>
        <taxon>Mermithida</taxon>
        <taxon>Mermithoidea</taxon>
        <taxon>Mermithidae</taxon>
        <taxon>Romanomermis</taxon>
    </lineage>
</organism>
<accession>A0A915KFR4</accession>
<evidence type="ECO:0000313" key="2">
    <source>
        <dbReference type="Proteomes" id="UP000887565"/>
    </source>
</evidence>
<proteinExistence type="predicted"/>
<sequence length="97" mass="11077">MERITPLHDESSTLTKQGIRSMPRNSEASPFKPGPVDLFKVEKKLTGYACKKAESPKNRQHVFFHLKTNDYILFGQNFIGELLPSCQDITLFSQYNA</sequence>
<feature type="compositionally biased region" description="Basic and acidic residues" evidence="1">
    <location>
        <begin position="1"/>
        <end position="11"/>
    </location>
</feature>
<name>A0A915KFR4_ROMCU</name>
<protein>
    <submittedName>
        <fullName evidence="3">Uncharacterized protein</fullName>
    </submittedName>
</protein>
<evidence type="ECO:0000256" key="1">
    <source>
        <dbReference type="SAM" id="MobiDB-lite"/>
    </source>
</evidence>
<feature type="compositionally biased region" description="Polar residues" evidence="1">
    <location>
        <begin position="12"/>
        <end position="28"/>
    </location>
</feature>
<dbReference type="WBParaSite" id="nRc.2.0.1.t37658-RA">
    <property type="protein sequence ID" value="nRc.2.0.1.t37658-RA"/>
    <property type="gene ID" value="nRc.2.0.1.g37658"/>
</dbReference>
<feature type="region of interest" description="Disordered" evidence="1">
    <location>
        <begin position="1"/>
        <end position="33"/>
    </location>
</feature>
<evidence type="ECO:0000313" key="3">
    <source>
        <dbReference type="WBParaSite" id="nRc.2.0.1.t37658-RA"/>
    </source>
</evidence>
<dbReference type="AlphaFoldDB" id="A0A915KFR4"/>